<evidence type="ECO:0000256" key="4">
    <source>
        <dbReference type="SAM" id="MobiDB-lite"/>
    </source>
</evidence>
<dbReference type="InterPro" id="IPR051179">
    <property type="entry name" value="WD_repeat_multifunction"/>
</dbReference>
<comment type="caution">
    <text evidence="5">The sequence shown here is derived from an EMBL/GenBank/DDBJ whole genome shotgun (WGS) entry which is preliminary data.</text>
</comment>
<sequence>MDAENNPESPDQDIEFLEEDFVEVVDLDEENETSEEGLAIGMEDVGVGDEVDDQDENGDMAEKDDADLCYEKHTASIFSVSIDPVNNSMAVSGGEDDKAYIWRIQDGKTLMECRGHKDSVTCTAFSHDSKLVATGDMSGLITVWDVVTKKKSGTLRQQT</sequence>
<dbReference type="SMART" id="SM00320">
    <property type="entry name" value="WD40"/>
    <property type="match status" value="2"/>
</dbReference>
<dbReference type="InterPro" id="IPR001680">
    <property type="entry name" value="WD40_rpt"/>
</dbReference>
<evidence type="ECO:0000256" key="3">
    <source>
        <dbReference type="PROSITE-ProRule" id="PRU00221"/>
    </source>
</evidence>
<keyword evidence="1 3" id="KW-0853">WD repeat</keyword>
<dbReference type="PANTHER" id="PTHR19857">
    <property type="entry name" value="MITOCHONDRIAL DIVISION PROTEIN 1-RELATED"/>
    <property type="match status" value="1"/>
</dbReference>
<accession>A0A9W9Z111</accession>
<dbReference type="SUPFAM" id="SSF50978">
    <property type="entry name" value="WD40 repeat-like"/>
    <property type="match status" value="1"/>
</dbReference>
<reference evidence="5" key="1">
    <citation type="submission" date="2023-01" db="EMBL/GenBank/DDBJ databases">
        <title>Genome assembly of the deep-sea coral Lophelia pertusa.</title>
        <authorList>
            <person name="Herrera S."/>
            <person name="Cordes E."/>
        </authorList>
    </citation>
    <scope>NUCLEOTIDE SEQUENCE</scope>
    <source>
        <strain evidence="5">USNM1676648</strain>
        <tissue evidence="5">Polyp</tissue>
    </source>
</reference>
<organism evidence="5 6">
    <name type="scientific">Desmophyllum pertusum</name>
    <dbReference type="NCBI Taxonomy" id="174260"/>
    <lineage>
        <taxon>Eukaryota</taxon>
        <taxon>Metazoa</taxon>
        <taxon>Cnidaria</taxon>
        <taxon>Anthozoa</taxon>
        <taxon>Hexacorallia</taxon>
        <taxon>Scleractinia</taxon>
        <taxon>Caryophylliina</taxon>
        <taxon>Caryophylliidae</taxon>
        <taxon>Desmophyllum</taxon>
    </lineage>
</organism>
<gene>
    <name evidence="5" type="ORF">OS493_014217</name>
</gene>
<evidence type="ECO:0000256" key="1">
    <source>
        <dbReference type="ARBA" id="ARBA00022574"/>
    </source>
</evidence>
<protein>
    <recommendedName>
        <fullName evidence="7">Angio-associated migratory cell protein</fullName>
    </recommendedName>
</protein>
<name>A0A9W9Z111_9CNID</name>
<dbReference type="OrthoDB" id="10261640at2759"/>
<feature type="region of interest" description="Disordered" evidence="4">
    <location>
        <begin position="29"/>
        <end position="59"/>
    </location>
</feature>
<feature type="repeat" description="WD" evidence="3">
    <location>
        <begin position="113"/>
        <end position="154"/>
    </location>
</feature>
<keyword evidence="2" id="KW-0677">Repeat</keyword>
<dbReference type="PROSITE" id="PS50082">
    <property type="entry name" value="WD_REPEATS_2"/>
    <property type="match status" value="2"/>
</dbReference>
<dbReference type="PANTHER" id="PTHR19857:SF8">
    <property type="entry name" value="ANGIO-ASSOCIATED MIGRATORY CELL PROTEIN"/>
    <property type="match status" value="1"/>
</dbReference>
<dbReference type="Proteomes" id="UP001163046">
    <property type="component" value="Unassembled WGS sequence"/>
</dbReference>
<dbReference type="Gene3D" id="2.130.10.10">
    <property type="entry name" value="YVTN repeat-like/Quinoprotein amine dehydrogenase"/>
    <property type="match status" value="1"/>
</dbReference>
<evidence type="ECO:0000313" key="6">
    <source>
        <dbReference type="Proteomes" id="UP001163046"/>
    </source>
</evidence>
<evidence type="ECO:0008006" key="7">
    <source>
        <dbReference type="Google" id="ProtNLM"/>
    </source>
</evidence>
<proteinExistence type="predicted"/>
<dbReference type="AlphaFoldDB" id="A0A9W9Z111"/>
<dbReference type="InterPro" id="IPR036322">
    <property type="entry name" value="WD40_repeat_dom_sf"/>
</dbReference>
<keyword evidence="6" id="KW-1185">Reference proteome</keyword>
<dbReference type="Pfam" id="PF00400">
    <property type="entry name" value="WD40"/>
    <property type="match status" value="2"/>
</dbReference>
<dbReference type="EMBL" id="MU826832">
    <property type="protein sequence ID" value="KAJ7373070.1"/>
    <property type="molecule type" value="Genomic_DNA"/>
</dbReference>
<feature type="compositionally biased region" description="Acidic residues" evidence="4">
    <location>
        <begin position="46"/>
        <end position="59"/>
    </location>
</feature>
<evidence type="ECO:0000256" key="2">
    <source>
        <dbReference type="ARBA" id="ARBA00022737"/>
    </source>
</evidence>
<dbReference type="InterPro" id="IPR015943">
    <property type="entry name" value="WD40/YVTN_repeat-like_dom_sf"/>
</dbReference>
<dbReference type="PROSITE" id="PS50294">
    <property type="entry name" value="WD_REPEATS_REGION"/>
    <property type="match status" value="1"/>
</dbReference>
<feature type="repeat" description="WD" evidence="3">
    <location>
        <begin position="70"/>
        <end position="112"/>
    </location>
</feature>
<evidence type="ECO:0000313" key="5">
    <source>
        <dbReference type="EMBL" id="KAJ7373070.1"/>
    </source>
</evidence>